<dbReference type="InterPro" id="IPR052735">
    <property type="entry name" value="NAD_biosynth-regulator"/>
</dbReference>
<organism evidence="2 3">
    <name type="scientific">Undibacterium parvum</name>
    <dbReference type="NCBI Taxonomy" id="401471"/>
    <lineage>
        <taxon>Bacteria</taxon>
        <taxon>Pseudomonadati</taxon>
        <taxon>Pseudomonadota</taxon>
        <taxon>Betaproteobacteria</taxon>
        <taxon>Burkholderiales</taxon>
        <taxon>Oxalobacteraceae</taxon>
        <taxon>Undibacterium</taxon>
    </lineage>
</organism>
<reference evidence="2 3" key="1">
    <citation type="journal article" date="2011" name="Int. J. Syst. Evol. Microbiol.">
        <title>Description of Undibacterium oligocarboniphilum sp. nov., isolated from purified water, and Undibacterium pigrum strain CCUG 49012 as the type strain of Undibacterium parvum sp. nov., and emended descriptions of the genus Undibacterium and the species Undibacterium pigrum.</title>
        <authorList>
            <person name="Eder W."/>
            <person name="Wanner G."/>
            <person name="Ludwig W."/>
            <person name="Busse H.J."/>
            <person name="Ziemke-Kageler F."/>
            <person name="Lang E."/>
        </authorList>
    </citation>
    <scope>NUCLEOTIDE SEQUENCE [LARGE SCALE GENOMIC DNA]</scope>
    <source>
        <strain evidence="2 3">DSM 23061</strain>
    </source>
</reference>
<gene>
    <name evidence="2" type="ORF">EJN92_20865</name>
</gene>
<dbReference type="Gene3D" id="3.40.50.300">
    <property type="entry name" value="P-loop containing nucleotide triphosphate hydrolases"/>
    <property type="match status" value="1"/>
</dbReference>
<dbReference type="SUPFAM" id="SSF52540">
    <property type="entry name" value="P-loop containing nucleoside triphosphate hydrolases"/>
    <property type="match status" value="1"/>
</dbReference>
<dbReference type="PANTHER" id="PTHR37512">
    <property type="entry name" value="TRIFUNCTIONAL NAD BIOSYNTHESIS/REGULATOR PROTEIN NADR"/>
    <property type="match status" value="1"/>
</dbReference>
<dbReference type="KEGG" id="upv:EJN92_20865"/>
<evidence type="ECO:0000259" key="1">
    <source>
        <dbReference type="Pfam" id="PF13521"/>
    </source>
</evidence>
<dbReference type="OrthoDB" id="9151999at2"/>
<keyword evidence="2" id="KW-0548">Nucleotidyltransferase</keyword>
<accession>A0A3S5HM78</accession>
<feature type="domain" description="NadR/Ttd14 AAA" evidence="1">
    <location>
        <begin position="21"/>
        <end position="176"/>
    </location>
</feature>
<dbReference type="RefSeq" id="WP_126129594.1">
    <property type="nucleotide sequence ID" value="NZ_CP034464.1"/>
</dbReference>
<proteinExistence type="predicted"/>
<dbReference type="AlphaFoldDB" id="A0A3S5HM78"/>
<keyword evidence="2" id="KW-0808">Transferase</keyword>
<dbReference type="InterPro" id="IPR038727">
    <property type="entry name" value="NadR/Ttd14_AAA_dom"/>
</dbReference>
<dbReference type="GO" id="GO:0016779">
    <property type="term" value="F:nucleotidyltransferase activity"/>
    <property type="evidence" value="ECO:0007669"/>
    <property type="project" value="UniProtKB-KW"/>
</dbReference>
<name>A0A3S5HM78_9BURK</name>
<dbReference type="Pfam" id="PF13521">
    <property type="entry name" value="AAA_28"/>
    <property type="match status" value="1"/>
</dbReference>
<protein>
    <submittedName>
        <fullName evidence="2">Nicotinamide-nucleotide adenylyltransferase</fullName>
    </submittedName>
</protein>
<sequence length="189" mass="21646">MSKIVEQDERSEQGERSGVNRIAILGAESSGKSVLAEALAQHYQSVWVPEYLREFVDTAQRVPKEEEQLLIAQTQMKRENEAAKHATTWLFCDSTPLLTALYSRHYFGRVLPALEELEQEHDYDFTLVTAPDFPWAADGLQRESAAVRQRIHEDLLILMEQRDIPFLLVEGSLKNRVEQVAFALNFLLC</sequence>
<dbReference type="EMBL" id="CP034464">
    <property type="protein sequence ID" value="AZP14233.1"/>
    <property type="molecule type" value="Genomic_DNA"/>
</dbReference>
<dbReference type="Proteomes" id="UP000275663">
    <property type="component" value="Chromosome"/>
</dbReference>
<evidence type="ECO:0000313" key="3">
    <source>
        <dbReference type="Proteomes" id="UP000275663"/>
    </source>
</evidence>
<dbReference type="PANTHER" id="PTHR37512:SF1">
    <property type="entry name" value="NADR_TTD14 AAA DOMAIN-CONTAINING PROTEIN"/>
    <property type="match status" value="1"/>
</dbReference>
<evidence type="ECO:0000313" key="2">
    <source>
        <dbReference type="EMBL" id="AZP14233.1"/>
    </source>
</evidence>
<dbReference type="InterPro" id="IPR027417">
    <property type="entry name" value="P-loop_NTPase"/>
</dbReference>
<keyword evidence="3" id="KW-1185">Reference proteome</keyword>